<accession>A0AAW2SV73</accession>
<evidence type="ECO:0000313" key="1">
    <source>
        <dbReference type="EMBL" id="KAL0396004.1"/>
    </source>
</evidence>
<dbReference type="GO" id="GO:0003824">
    <property type="term" value="F:catalytic activity"/>
    <property type="evidence" value="ECO:0007669"/>
    <property type="project" value="InterPro"/>
</dbReference>
<proteinExistence type="predicted"/>
<organism evidence="1">
    <name type="scientific">Sesamum calycinum</name>
    <dbReference type="NCBI Taxonomy" id="2727403"/>
    <lineage>
        <taxon>Eukaryota</taxon>
        <taxon>Viridiplantae</taxon>
        <taxon>Streptophyta</taxon>
        <taxon>Embryophyta</taxon>
        <taxon>Tracheophyta</taxon>
        <taxon>Spermatophyta</taxon>
        <taxon>Magnoliopsida</taxon>
        <taxon>eudicotyledons</taxon>
        <taxon>Gunneridae</taxon>
        <taxon>Pentapetalae</taxon>
        <taxon>asterids</taxon>
        <taxon>lamiids</taxon>
        <taxon>Lamiales</taxon>
        <taxon>Pedaliaceae</taxon>
        <taxon>Sesamum</taxon>
    </lineage>
</organism>
<sequence length="74" mass="8019">MASSASEENVDNYVKVSDGLGGLPKAILSSVHGSEAEIYLYGGCVTSWRVDNTDLLYVRPDAVFTALKPIRSFH</sequence>
<dbReference type="Gene3D" id="2.70.98.10">
    <property type="match status" value="1"/>
</dbReference>
<evidence type="ECO:0008006" key="2">
    <source>
        <dbReference type="Google" id="ProtNLM"/>
    </source>
</evidence>
<protein>
    <recommendedName>
        <fullName evidence="2">Glucose-6-phosphate 1-epimerase</fullName>
    </recommendedName>
</protein>
<comment type="caution">
    <text evidence="1">The sequence shown here is derived from an EMBL/GenBank/DDBJ whole genome shotgun (WGS) entry which is preliminary data.</text>
</comment>
<dbReference type="EMBL" id="JACGWM010000001">
    <property type="protein sequence ID" value="KAL0396004.1"/>
    <property type="molecule type" value="Genomic_DNA"/>
</dbReference>
<reference evidence="1" key="1">
    <citation type="submission" date="2020-06" db="EMBL/GenBank/DDBJ databases">
        <authorList>
            <person name="Li T."/>
            <person name="Hu X."/>
            <person name="Zhang T."/>
            <person name="Song X."/>
            <person name="Zhang H."/>
            <person name="Dai N."/>
            <person name="Sheng W."/>
            <person name="Hou X."/>
            <person name="Wei L."/>
        </authorList>
    </citation>
    <scope>NUCLEOTIDE SEQUENCE</scope>
    <source>
        <strain evidence="1">KEN8</strain>
        <tissue evidence="1">Leaf</tissue>
    </source>
</reference>
<dbReference type="InterPro" id="IPR011013">
    <property type="entry name" value="Gal_mutarotase_sf_dom"/>
</dbReference>
<reference evidence="1" key="2">
    <citation type="journal article" date="2024" name="Plant">
        <title>Genomic evolution and insights into agronomic trait innovations of Sesamum species.</title>
        <authorList>
            <person name="Miao H."/>
            <person name="Wang L."/>
            <person name="Qu L."/>
            <person name="Liu H."/>
            <person name="Sun Y."/>
            <person name="Le M."/>
            <person name="Wang Q."/>
            <person name="Wei S."/>
            <person name="Zheng Y."/>
            <person name="Lin W."/>
            <person name="Duan Y."/>
            <person name="Cao H."/>
            <person name="Xiong S."/>
            <person name="Wang X."/>
            <person name="Wei L."/>
            <person name="Li C."/>
            <person name="Ma Q."/>
            <person name="Ju M."/>
            <person name="Zhao R."/>
            <person name="Li G."/>
            <person name="Mu C."/>
            <person name="Tian Q."/>
            <person name="Mei H."/>
            <person name="Zhang T."/>
            <person name="Gao T."/>
            <person name="Zhang H."/>
        </authorList>
    </citation>
    <scope>NUCLEOTIDE SEQUENCE</scope>
    <source>
        <strain evidence="1">KEN8</strain>
    </source>
</reference>
<name>A0AAW2SV73_9LAMI</name>
<dbReference type="SUPFAM" id="SSF74650">
    <property type="entry name" value="Galactose mutarotase-like"/>
    <property type="match status" value="1"/>
</dbReference>
<gene>
    <name evidence="1" type="ORF">Scaly_0048800</name>
</gene>
<dbReference type="GO" id="GO:0005975">
    <property type="term" value="P:carbohydrate metabolic process"/>
    <property type="evidence" value="ECO:0007669"/>
    <property type="project" value="InterPro"/>
</dbReference>
<dbReference type="AlphaFoldDB" id="A0AAW2SV73"/>
<dbReference type="InterPro" id="IPR014718">
    <property type="entry name" value="GH-type_carb-bd"/>
</dbReference>
<dbReference type="GO" id="GO:0030246">
    <property type="term" value="F:carbohydrate binding"/>
    <property type="evidence" value="ECO:0007669"/>
    <property type="project" value="InterPro"/>
</dbReference>